<name>A0ABQ5QI40_9BACT</name>
<dbReference type="GO" id="GO:0016301">
    <property type="term" value="F:kinase activity"/>
    <property type="evidence" value="ECO:0007669"/>
    <property type="project" value="UniProtKB-KW"/>
</dbReference>
<keyword evidence="2" id="KW-1185">Reference proteome</keyword>
<dbReference type="InterPro" id="IPR005338">
    <property type="entry name" value="Anhydro_N_Ac-Mur_kinase"/>
</dbReference>
<dbReference type="RefSeq" id="WP_285575820.1">
    <property type="nucleotide sequence ID" value="NZ_BSDE01000005.1"/>
</dbReference>
<gene>
    <name evidence="1" type="primary">anmK</name>
    <name evidence="1" type="ORF">GETHLI_25100</name>
</gene>
<keyword evidence="1" id="KW-0418">Kinase</keyword>
<comment type="caution">
    <text evidence="1">The sequence shown here is derived from an EMBL/GenBank/DDBJ whole genome shotgun (WGS) entry which is preliminary data.</text>
</comment>
<evidence type="ECO:0000313" key="1">
    <source>
        <dbReference type="EMBL" id="GLH74008.1"/>
    </source>
</evidence>
<dbReference type="InterPro" id="IPR043129">
    <property type="entry name" value="ATPase_NBD"/>
</dbReference>
<dbReference type="Gene3D" id="3.30.420.40">
    <property type="match status" value="2"/>
</dbReference>
<dbReference type="SUPFAM" id="SSF53067">
    <property type="entry name" value="Actin-like ATPase domain"/>
    <property type="match status" value="1"/>
</dbReference>
<protein>
    <submittedName>
        <fullName evidence="1">Anhydro-N-acetylmuramic acid kinase</fullName>
    </submittedName>
</protein>
<dbReference type="PANTHER" id="PTHR30605:SF0">
    <property type="entry name" value="ANHYDRO-N-ACETYLMURAMIC ACID KINASE"/>
    <property type="match status" value="1"/>
</dbReference>
<keyword evidence="1" id="KW-0808">Transferase</keyword>
<dbReference type="Pfam" id="PF03702">
    <property type="entry name" value="AnmK"/>
    <property type="match status" value="1"/>
</dbReference>
<dbReference type="Proteomes" id="UP001165069">
    <property type="component" value="Unassembled WGS sequence"/>
</dbReference>
<sequence>MQPRILIPEDRPWRVLGLMSGTSADGVDAVAIEVDPFGFEGGRPFRGLLQHHAEPYPGPLRDQVLAAASNRLDPAGLCVLQRRLGDHHARAARHLCETLHLAPDLASLHGQTVQHHPAEGASLQLADPYVLAETLDCPVVWDLRRRDLALGGQGAPLVPLPERWLHGADPWMALNLGGIANLTWWDGQRTRAWDTGPGMSLLDLAAQRWLGRPFDPEGSAASGQVAEPLLKAWLAHPYFQASLPKSTGREMFGEAWINAEAPALEALPLADRLATLAAFTAASVALEAARLAPWPPGTKALVSGGGARHRRLRAELEARLALGLEDDATFPSGAREAVSWALLGAASALGIPGNLPEVTGASRAAVLGSWVWP</sequence>
<organism evidence="1 2">
    <name type="scientific">Geothrix limicola</name>
    <dbReference type="NCBI Taxonomy" id="2927978"/>
    <lineage>
        <taxon>Bacteria</taxon>
        <taxon>Pseudomonadati</taxon>
        <taxon>Acidobacteriota</taxon>
        <taxon>Holophagae</taxon>
        <taxon>Holophagales</taxon>
        <taxon>Holophagaceae</taxon>
        <taxon>Geothrix</taxon>
    </lineage>
</organism>
<proteinExistence type="predicted"/>
<accession>A0ABQ5QI40</accession>
<dbReference type="EMBL" id="BSDE01000005">
    <property type="protein sequence ID" value="GLH74008.1"/>
    <property type="molecule type" value="Genomic_DNA"/>
</dbReference>
<reference evidence="1 2" key="1">
    <citation type="journal article" date="2023" name="Antonie Van Leeuwenhoek">
        <title>Mesoterricola silvestris gen. nov., sp. nov., Mesoterricola sediminis sp. nov., Geothrix oryzae sp. nov., Geothrix edaphica sp. nov., Geothrix rubra sp. nov., and Geothrix limicola sp. nov., six novel members of Acidobacteriota isolated from soils.</title>
        <authorList>
            <person name="Itoh H."/>
            <person name="Sugisawa Y."/>
            <person name="Mise K."/>
            <person name="Xu Z."/>
            <person name="Kuniyasu M."/>
            <person name="Ushijima N."/>
            <person name="Kawano K."/>
            <person name="Kobayashi E."/>
            <person name="Shiratori Y."/>
            <person name="Masuda Y."/>
            <person name="Senoo K."/>
        </authorList>
    </citation>
    <scope>NUCLEOTIDE SEQUENCE [LARGE SCALE GENOMIC DNA]</scope>
    <source>
        <strain evidence="1 2">Red804</strain>
    </source>
</reference>
<dbReference type="PANTHER" id="PTHR30605">
    <property type="entry name" value="ANHYDRO-N-ACETYLMURAMIC ACID KINASE"/>
    <property type="match status" value="1"/>
</dbReference>
<evidence type="ECO:0000313" key="2">
    <source>
        <dbReference type="Proteomes" id="UP001165069"/>
    </source>
</evidence>